<dbReference type="FunFam" id="3.30.200.20:FF:000140">
    <property type="entry name" value="Leucine-rich repeat receptor-like protein kinase"/>
    <property type="match status" value="1"/>
</dbReference>
<dbReference type="InterPro" id="IPR051824">
    <property type="entry name" value="LRR_Rcpt-Like_S/T_Kinase"/>
</dbReference>
<evidence type="ECO:0000256" key="7">
    <source>
        <dbReference type="ARBA" id="ARBA00022840"/>
    </source>
</evidence>
<evidence type="ECO:0000259" key="14">
    <source>
        <dbReference type="PROSITE" id="PS50011"/>
    </source>
</evidence>
<keyword evidence="7" id="KW-0067">ATP-binding</keyword>
<evidence type="ECO:0000256" key="13">
    <source>
        <dbReference type="SAM" id="SignalP"/>
    </source>
</evidence>
<evidence type="ECO:0000256" key="12">
    <source>
        <dbReference type="SAM" id="Phobius"/>
    </source>
</evidence>
<evidence type="ECO:0000256" key="9">
    <source>
        <dbReference type="ARBA" id="ARBA00023180"/>
    </source>
</evidence>
<keyword evidence="16" id="KW-1185">Reference proteome</keyword>
<dbReference type="Proteomes" id="UP001188597">
    <property type="component" value="Unassembled WGS sequence"/>
</dbReference>
<evidence type="ECO:0000313" key="15">
    <source>
        <dbReference type="EMBL" id="KAK3035086.1"/>
    </source>
</evidence>
<sequence>MAISPSVVFVIALFFACEGRAQTTNATTDLYEARALNSIFQQWDISASSEWNISGEPCSGAAIDSKIVDDPSFNPAIKCDCSYNFASTCHIIALNLAQNYLSGYLPPSVGNLARMQYFSFGTNSFYGPLPSELGNLTKLEQLYFDSSGVSGDIPSTFANLQMLSILRISDISDGNTSLGFLKDMKSLDVLYVNGKFLVLLTVKGFELQLFDWTDPRLAVQFEFTPTRLAIKCGGPQYTSPDQIVYERDNETLGVATYYVTPTNRWAVSNVGLPTGSNSLSFTNSWDSELFQTARLSAGSLRYYGLGLQNGEYTVRLQFAEIDIPKTTWKSIKGNLTLKDFDIQMEALVSYSSVVREFRVQVSKNYLEIHLFWAGKGTCCIPAQGTYGPSISAISVTPNFIPGIDSNGSSTSGNPTTKKKSRTSLIAGTVVAVAVVSCLSAFAVYFYVERRKTPRAYEEFLGLDARPYTFSYSELRDATDDFSSTNKLGEGGFGPVYKGTLDDGRAIAVKQLSVASNHGKSQFVTEIATISAVQHRNLVKLHGCCIEGDKRLLVYEYLENRSLDQAFGYLAPEYALRGHLTEKADVFGFGVVALEIVSGRANSDASLEEERVYLLEWAWHLHENNREVELVDAKLSDFDENAVKRVIGVALLCTQTSPTLRPSMSRVVAMLSGDVEVSAVTSRPGYLTDWTFNDASTCTSGDPSRSDYSYYSSSTGAGIVADPNSSPVNAAKPMLGEIT</sequence>
<comment type="caution">
    <text evidence="15">The sequence shown here is derived from an EMBL/GenBank/DDBJ whole genome shotgun (WGS) entry which is preliminary data.</text>
</comment>
<proteinExistence type="predicted"/>
<keyword evidence="5 13" id="KW-0732">Signal</keyword>
<evidence type="ECO:0000256" key="1">
    <source>
        <dbReference type="ARBA" id="ARBA00004479"/>
    </source>
</evidence>
<dbReference type="PANTHER" id="PTHR48006:SF62">
    <property type="entry name" value="LEUCINE-RICH REPEAT TRANSMEMBRANE PROTEIN KINASE"/>
    <property type="match status" value="1"/>
</dbReference>
<comment type="subcellular location">
    <subcellularLocation>
        <location evidence="1">Membrane</location>
        <topology evidence="1">Single-pass type I membrane protein</topology>
    </subcellularLocation>
</comment>
<dbReference type="GO" id="GO:0004674">
    <property type="term" value="F:protein serine/threonine kinase activity"/>
    <property type="evidence" value="ECO:0007669"/>
    <property type="project" value="UniProtKB-EC"/>
</dbReference>
<dbReference type="Pfam" id="PF11721">
    <property type="entry name" value="Malectin"/>
    <property type="match status" value="1"/>
</dbReference>
<keyword evidence="8" id="KW-0675">Receptor</keyword>
<evidence type="ECO:0000256" key="2">
    <source>
        <dbReference type="ARBA" id="ARBA00012513"/>
    </source>
</evidence>
<accession>A0AA89BKG8</accession>
<dbReference type="InterPro" id="IPR021720">
    <property type="entry name" value="Malectin_dom"/>
</dbReference>
<dbReference type="InterPro" id="IPR000719">
    <property type="entry name" value="Prot_kinase_dom"/>
</dbReference>
<feature type="signal peptide" evidence="13">
    <location>
        <begin position="1"/>
        <end position="21"/>
    </location>
</feature>
<organism evidence="15 16">
    <name type="scientific">Escallonia herrerae</name>
    <dbReference type="NCBI Taxonomy" id="1293975"/>
    <lineage>
        <taxon>Eukaryota</taxon>
        <taxon>Viridiplantae</taxon>
        <taxon>Streptophyta</taxon>
        <taxon>Embryophyta</taxon>
        <taxon>Tracheophyta</taxon>
        <taxon>Spermatophyta</taxon>
        <taxon>Magnoliopsida</taxon>
        <taxon>eudicotyledons</taxon>
        <taxon>Gunneridae</taxon>
        <taxon>Pentapetalae</taxon>
        <taxon>asterids</taxon>
        <taxon>campanulids</taxon>
        <taxon>Escalloniales</taxon>
        <taxon>Escalloniaceae</taxon>
        <taxon>Escallonia</taxon>
    </lineage>
</organism>
<keyword evidence="12" id="KW-1133">Transmembrane helix</keyword>
<evidence type="ECO:0000256" key="11">
    <source>
        <dbReference type="ARBA" id="ARBA00048679"/>
    </source>
</evidence>
<dbReference type="AlphaFoldDB" id="A0AA89BKG8"/>
<dbReference type="InterPro" id="IPR011009">
    <property type="entry name" value="Kinase-like_dom_sf"/>
</dbReference>
<dbReference type="Gene3D" id="2.60.120.430">
    <property type="entry name" value="Galactose-binding lectin"/>
    <property type="match status" value="1"/>
</dbReference>
<dbReference type="GO" id="GO:0005886">
    <property type="term" value="C:plasma membrane"/>
    <property type="evidence" value="ECO:0007669"/>
    <property type="project" value="TreeGrafter"/>
</dbReference>
<keyword evidence="6" id="KW-0547">Nucleotide-binding</keyword>
<keyword evidence="3" id="KW-0597">Phosphoprotein</keyword>
<dbReference type="Gene3D" id="3.80.10.10">
    <property type="entry name" value="Ribonuclease Inhibitor"/>
    <property type="match status" value="1"/>
</dbReference>
<dbReference type="PROSITE" id="PS50011">
    <property type="entry name" value="PROTEIN_KINASE_DOM"/>
    <property type="match status" value="1"/>
</dbReference>
<dbReference type="Gene3D" id="3.30.200.20">
    <property type="entry name" value="Phosphorylase Kinase, domain 1"/>
    <property type="match status" value="1"/>
</dbReference>
<keyword evidence="12" id="KW-0812">Transmembrane</keyword>
<feature type="domain" description="Protein kinase" evidence="14">
    <location>
        <begin position="481"/>
        <end position="738"/>
    </location>
</feature>
<dbReference type="InterPro" id="IPR032675">
    <property type="entry name" value="LRR_dom_sf"/>
</dbReference>
<name>A0AA89BKG8_9ASTE</name>
<reference evidence="15" key="1">
    <citation type="submission" date="2022-12" db="EMBL/GenBank/DDBJ databases">
        <title>Draft genome assemblies for two species of Escallonia (Escalloniales).</title>
        <authorList>
            <person name="Chanderbali A."/>
            <person name="Dervinis C."/>
            <person name="Anghel I."/>
            <person name="Soltis D."/>
            <person name="Soltis P."/>
            <person name="Zapata F."/>
        </authorList>
    </citation>
    <scope>NUCLEOTIDE SEQUENCE</scope>
    <source>
        <strain evidence="15">UCBG64.0493</strain>
        <tissue evidence="15">Leaf</tissue>
    </source>
</reference>
<comment type="catalytic activity">
    <reaction evidence="11">
        <text>L-seryl-[protein] + ATP = O-phospho-L-seryl-[protein] + ADP + H(+)</text>
        <dbReference type="Rhea" id="RHEA:17989"/>
        <dbReference type="Rhea" id="RHEA-COMP:9863"/>
        <dbReference type="Rhea" id="RHEA-COMP:11604"/>
        <dbReference type="ChEBI" id="CHEBI:15378"/>
        <dbReference type="ChEBI" id="CHEBI:29999"/>
        <dbReference type="ChEBI" id="CHEBI:30616"/>
        <dbReference type="ChEBI" id="CHEBI:83421"/>
        <dbReference type="ChEBI" id="CHEBI:456216"/>
        <dbReference type="EC" id="2.7.11.1"/>
    </reaction>
</comment>
<evidence type="ECO:0000256" key="10">
    <source>
        <dbReference type="ARBA" id="ARBA00047899"/>
    </source>
</evidence>
<evidence type="ECO:0000256" key="6">
    <source>
        <dbReference type="ARBA" id="ARBA00022741"/>
    </source>
</evidence>
<dbReference type="PANTHER" id="PTHR48006">
    <property type="entry name" value="LEUCINE-RICH REPEAT-CONTAINING PROTEIN DDB_G0281931-RELATED"/>
    <property type="match status" value="1"/>
</dbReference>
<dbReference type="InterPro" id="IPR001245">
    <property type="entry name" value="Ser-Thr/Tyr_kinase_cat_dom"/>
</dbReference>
<dbReference type="GO" id="GO:0005524">
    <property type="term" value="F:ATP binding"/>
    <property type="evidence" value="ECO:0007669"/>
    <property type="project" value="UniProtKB-KW"/>
</dbReference>
<evidence type="ECO:0000256" key="5">
    <source>
        <dbReference type="ARBA" id="ARBA00022729"/>
    </source>
</evidence>
<evidence type="ECO:0000256" key="4">
    <source>
        <dbReference type="ARBA" id="ARBA00022679"/>
    </source>
</evidence>
<dbReference type="SUPFAM" id="SSF56112">
    <property type="entry name" value="Protein kinase-like (PK-like)"/>
    <property type="match status" value="1"/>
</dbReference>
<evidence type="ECO:0000256" key="8">
    <source>
        <dbReference type="ARBA" id="ARBA00023170"/>
    </source>
</evidence>
<comment type="catalytic activity">
    <reaction evidence="10">
        <text>L-threonyl-[protein] + ATP = O-phospho-L-threonyl-[protein] + ADP + H(+)</text>
        <dbReference type="Rhea" id="RHEA:46608"/>
        <dbReference type="Rhea" id="RHEA-COMP:11060"/>
        <dbReference type="Rhea" id="RHEA-COMP:11605"/>
        <dbReference type="ChEBI" id="CHEBI:15378"/>
        <dbReference type="ChEBI" id="CHEBI:30013"/>
        <dbReference type="ChEBI" id="CHEBI:30616"/>
        <dbReference type="ChEBI" id="CHEBI:61977"/>
        <dbReference type="ChEBI" id="CHEBI:456216"/>
        <dbReference type="EC" id="2.7.11.1"/>
    </reaction>
</comment>
<dbReference type="Gene3D" id="1.10.510.10">
    <property type="entry name" value="Transferase(Phosphotransferase) domain 1"/>
    <property type="match status" value="1"/>
</dbReference>
<dbReference type="EC" id="2.7.11.1" evidence="2"/>
<keyword evidence="4" id="KW-0808">Transferase</keyword>
<evidence type="ECO:0000313" key="16">
    <source>
        <dbReference type="Proteomes" id="UP001188597"/>
    </source>
</evidence>
<evidence type="ECO:0000256" key="3">
    <source>
        <dbReference type="ARBA" id="ARBA00022553"/>
    </source>
</evidence>
<feature type="transmembrane region" description="Helical" evidence="12">
    <location>
        <begin position="424"/>
        <end position="447"/>
    </location>
</feature>
<protein>
    <recommendedName>
        <fullName evidence="2">non-specific serine/threonine protein kinase</fullName>
        <ecNumber evidence="2">2.7.11.1</ecNumber>
    </recommendedName>
</protein>
<dbReference type="Pfam" id="PF07714">
    <property type="entry name" value="PK_Tyr_Ser-Thr"/>
    <property type="match status" value="2"/>
</dbReference>
<gene>
    <name evidence="15" type="ORF">RJ639_032588</name>
</gene>
<feature type="chain" id="PRO_5041725506" description="non-specific serine/threonine protein kinase" evidence="13">
    <location>
        <begin position="22"/>
        <end position="738"/>
    </location>
</feature>
<dbReference type="SUPFAM" id="SSF52058">
    <property type="entry name" value="L domain-like"/>
    <property type="match status" value="1"/>
</dbReference>
<keyword evidence="9" id="KW-0325">Glycoprotein</keyword>
<keyword evidence="12" id="KW-0472">Membrane</keyword>
<dbReference type="EMBL" id="JAVXUP010000183">
    <property type="protein sequence ID" value="KAK3035086.1"/>
    <property type="molecule type" value="Genomic_DNA"/>
</dbReference>